<dbReference type="Proteomes" id="UP000590524">
    <property type="component" value="Unassembled WGS sequence"/>
</dbReference>
<dbReference type="SUPFAM" id="SSF88723">
    <property type="entry name" value="PIN domain-like"/>
    <property type="match status" value="1"/>
</dbReference>
<proteinExistence type="predicted"/>
<evidence type="ECO:0000259" key="1">
    <source>
        <dbReference type="Pfam" id="PF01850"/>
    </source>
</evidence>
<name>A0A7W6LPK2_9SPHN</name>
<accession>A0A7W6LPK2</accession>
<keyword evidence="3" id="KW-1185">Reference proteome</keyword>
<dbReference type="InterPro" id="IPR029060">
    <property type="entry name" value="PIN-like_dom_sf"/>
</dbReference>
<dbReference type="Pfam" id="PF01850">
    <property type="entry name" value="PIN"/>
    <property type="match status" value="1"/>
</dbReference>
<evidence type="ECO:0000313" key="2">
    <source>
        <dbReference type="EMBL" id="MBB4148164.1"/>
    </source>
</evidence>
<reference evidence="2 3" key="1">
    <citation type="submission" date="2020-08" db="EMBL/GenBank/DDBJ databases">
        <title>Genomic Encyclopedia of Type Strains, Phase IV (KMG-IV): sequencing the most valuable type-strain genomes for metagenomic binning, comparative biology and taxonomic classification.</title>
        <authorList>
            <person name="Goeker M."/>
        </authorList>
    </citation>
    <scope>NUCLEOTIDE SEQUENCE [LARGE SCALE GENOMIC DNA]</scope>
    <source>
        <strain evidence="2 3">DSM 19371</strain>
    </source>
</reference>
<organism evidence="2 3">
    <name type="scientific">Sphingobium scionense</name>
    <dbReference type="NCBI Taxonomy" id="1404341"/>
    <lineage>
        <taxon>Bacteria</taxon>
        <taxon>Pseudomonadati</taxon>
        <taxon>Pseudomonadota</taxon>
        <taxon>Alphaproteobacteria</taxon>
        <taxon>Sphingomonadales</taxon>
        <taxon>Sphingomonadaceae</taxon>
        <taxon>Sphingobium</taxon>
    </lineage>
</organism>
<comment type="caution">
    <text evidence="2">The sequence shown here is derived from an EMBL/GenBank/DDBJ whole genome shotgun (WGS) entry which is preliminary data.</text>
</comment>
<dbReference type="InterPro" id="IPR002716">
    <property type="entry name" value="PIN_dom"/>
</dbReference>
<dbReference type="Gene3D" id="3.40.50.1010">
    <property type="entry name" value="5'-nuclease"/>
    <property type="match status" value="1"/>
</dbReference>
<gene>
    <name evidence="2" type="ORF">GGQ90_001943</name>
</gene>
<dbReference type="EMBL" id="JACIEU010000007">
    <property type="protein sequence ID" value="MBB4148164.1"/>
    <property type="molecule type" value="Genomic_DNA"/>
</dbReference>
<dbReference type="CDD" id="cd18683">
    <property type="entry name" value="PIN_VapC-like"/>
    <property type="match status" value="1"/>
</dbReference>
<sequence>MKAIDTNILARALVRDDLRQAEIADALIADGVFIPLTVMLETAWLLGSRYKVGRLALADILSEIMDLPGVTVEQGDGLGWAIMQFRGGADIADAIHVLGANGADAFVTFDGEVFRKLVDPPVAIEVPE</sequence>
<protein>
    <submittedName>
        <fullName evidence="2">Putative nucleic-acid-binding protein</fullName>
    </submittedName>
</protein>
<feature type="domain" description="PIN" evidence="1">
    <location>
        <begin position="4"/>
        <end position="116"/>
    </location>
</feature>
<evidence type="ECO:0000313" key="3">
    <source>
        <dbReference type="Proteomes" id="UP000590524"/>
    </source>
</evidence>
<dbReference type="RefSeq" id="WP_188081945.1">
    <property type="nucleotide sequence ID" value="NZ_JACIEU010000007.1"/>
</dbReference>
<dbReference type="AlphaFoldDB" id="A0A7W6LPK2"/>